<protein>
    <submittedName>
        <fullName evidence="2">Uncharacterized protein</fullName>
    </submittedName>
</protein>
<comment type="caution">
    <text evidence="2">The sequence shown here is derived from an EMBL/GenBank/DDBJ whole genome shotgun (WGS) entry which is preliminary data.</text>
</comment>
<dbReference type="Gene3D" id="1.10.10.10">
    <property type="entry name" value="Winged helix-like DNA-binding domain superfamily/Winged helix DNA-binding domain"/>
    <property type="match status" value="1"/>
</dbReference>
<keyword evidence="1" id="KW-0802">TPR repeat</keyword>
<dbReference type="EMBL" id="BAABRN010000040">
    <property type="protein sequence ID" value="GAA5503174.1"/>
    <property type="molecule type" value="Genomic_DNA"/>
</dbReference>
<feature type="repeat" description="TPR" evidence="1">
    <location>
        <begin position="232"/>
        <end position="265"/>
    </location>
</feature>
<evidence type="ECO:0000313" key="3">
    <source>
        <dbReference type="Proteomes" id="UP001458946"/>
    </source>
</evidence>
<accession>A0ABP9VD73</accession>
<dbReference type="PROSITE" id="PS50005">
    <property type="entry name" value="TPR"/>
    <property type="match status" value="1"/>
</dbReference>
<dbReference type="Proteomes" id="UP001458946">
    <property type="component" value="Unassembled WGS sequence"/>
</dbReference>
<organism evidence="2 3">
    <name type="scientific">Deinococcus xinjiangensis</name>
    <dbReference type="NCBI Taxonomy" id="457454"/>
    <lineage>
        <taxon>Bacteria</taxon>
        <taxon>Thermotogati</taxon>
        <taxon>Deinococcota</taxon>
        <taxon>Deinococci</taxon>
        <taxon>Deinococcales</taxon>
        <taxon>Deinococcaceae</taxon>
        <taxon>Deinococcus</taxon>
    </lineage>
</organism>
<dbReference type="Gene3D" id="1.25.40.10">
    <property type="entry name" value="Tetratricopeptide repeat domain"/>
    <property type="match status" value="1"/>
</dbReference>
<proteinExistence type="predicted"/>
<evidence type="ECO:0000256" key="1">
    <source>
        <dbReference type="PROSITE-ProRule" id="PRU00339"/>
    </source>
</evidence>
<sequence>MGVNSVAAAAEQARLLVQDGQFEAAWVHLDWGLRHLGSREDGLALRGAVGQLPPLIWGEVRWAKLLGMVGYRSGDLELIGRALAAMPAGEGHGLRAYGLLQAGQWQEARRLAADVLSTDAVARRVWARTSWELREDWRQAYDIVLPLESGRDRALLRVDYAVSLVDSNDDASARTEYAQAIRDFGRDHWGRISALGNRGVACLNLGEFAAAEGAFLEGLQTSSRVGVPDHLPLLWRGLGTVWRAHGEYRRAIAAYRKALPAAGAAWGVDQLQDVFLARRAEAYAWGLLGQIDTALDTIFALQSELEGGPDLLRRTWIDVALWRLKSGDARGAALALADAPLVSEQEKATGAVIRAELARRSGDMGAALGLLHTAQLRPVWRMELSLVFPDLFGLLGPLPTPPNWVVDIEARGPITVRMHRQKLELPPQSDAAALLVLLCMNAHSLARERVVETLFPQATTAQRRQRLDRAVRQLRERLGWPEALRSDGQFVTLSSDPHWQLSLPTPAQADLFCEGRRDEWILQWRQEHSWFPVDSQ</sequence>
<keyword evidence="3" id="KW-1185">Reference proteome</keyword>
<name>A0ABP9VD73_9DEIO</name>
<evidence type="ECO:0000313" key="2">
    <source>
        <dbReference type="EMBL" id="GAA5503174.1"/>
    </source>
</evidence>
<gene>
    <name evidence="2" type="ORF">Dxin01_02923</name>
</gene>
<dbReference type="InterPro" id="IPR011990">
    <property type="entry name" value="TPR-like_helical_dom_sf"/>
</dbReference>
<dbReference type="InterPro" id="IPR019734">
    <property type="entry name" value="TPR_rpt"/>
</dbReference>
<dbReference type="InterPro" id="IPR036388">
    <property type="entry name" value="WH-like_DNA-bd_sf"/>
</dbReference>
<reference evidence="2 3" key="1">
    <citation type="submission" date="2024-02" db="EMBL/GenBank/DDBJ databases">
        <title>Deinococcus xinjiangensis NBRC 107630.</title>
        <authorList>
            <person name="Ichikawa N."/>
            <person name="Katano-Makiyama Y."/>
            <person name="Hidaka K."/>
        </authorList>
    </citation>
    <scope>NUCLEOTIDE SEQUENCE [LARGE SCALE GENOMIC DNA]</scope>
    <source>
        <strain evidence="2 3">NBRC 107630</strain>
    </source>
</reference>
<dbReference type="SUPFAM" id="SSF48452">
    <property type="entry name" value="TPR-like"/>
    <property type="match status" value="1"/>
</dbReference>
<dbReference type="SMART" id="SM00028">
    <property type="entry name" value="TPR"/>
    <property type="match status" value="2"/>
</dbReference>